<reference evidence="2 3" key="1">
    <citation type="submission" date="2021-04" db="EMBL/GenBank/DDBJ databases">
        <title>Paenibacillus sp. DLE-14 whole genome sequence.</title>
        <authorList>
            <person name="Ham Y.J."/>
        </authorList>
    </citation>
    <scope>NUCLEOTIDE SEQUENCE [LARGE SCALE GENOMIC DNA]</scope>
    <source>
        <strain evidence="2 3">DLE-14</strain>
    </source>
</reference>
<proteinExistence type="predicted"/>
<dbReference type="Proteomes" id="UP000673394">
    <property type="component" value="Unassembled WGS sequence"/>
</dbReference>
<feature type="compositionally biased region" description="Basic and acidic residues" evidence="1">
    <location>
        <begin position="123"/>
        <end position="175"/>
    </location>
</feature>
<dbReference type="EMBL" id="JAGKSP010000026">
    <property type="protein sequence ID" value="MBP3966905.1"/>
    <property type="molecule type" value="Genomic_DNA"/>
</dbReference>
<organism evidence="2 3">
    <name type="scientific">Paenibacillus lignilyticus</name>
    <dbReference type="NCBI Taxonomy" id="1172615"/>
    <lineage>
        <taxon>Bacteria</taxon>
        <taxon>Bacillati</taxon>
        <taxon>Bacillota</taxon>
        <taxon>Bacilli</taxon>
        <taxon>Bacillales</taxon>
        <taxon>Paenibacillaceae</taxon>
        <taxon>Paenibacillus</taxon>
    </lineage>
</organism>
<gene>
    <name evidence="2" type="ORF">I8J30_29920</name>
</gene>
<sequence>MIPVLLWIFGCYALAAAAVHAVSALTWRRERHIKHYVLIAGNEQLQMEWYMRSLRRFSHFTGTEVKVTVVDRGSEDETMSIARCFAKRGMNVHFHSSASPDEQGRLPETLSRPASVKAPEVSSAKDGKPVGAKGERNSGVKNEKRPVEQNEKHLSTKDEKQLVGHSDKKDEGDSLAKWHRFRTKLRISGRRHPDGRIKKHGKPEPTNLLWMLQAEGVVSVKDHAVLIDLRDPADLSKLPF</sequence>
<evidence type="ECO:0000313" key="2">
    <source>
        <dbReference type="EMBL" id="MBP3966905.1"/>
    </source>
</evidence>
<evidence type="ECO:0000313" key="3">
    <source>
        <dbReference type="Proteomes" id="UP000673394"/>
    </source>
</evidence>
<name>A0ABS5CM30_9BACL</name>
<comment type="caution">
    <text evidence="2">The sequence shown here is derived from an EMBL/GenBank/DDBJ whole genome shotgun (WGS) entry which is preliminary data.</text>
</comment>
<dbReference type="RefSeq" id="WP_210664089.1">
    <property type="nucleotide sequence ID" value="NZ_JAGKSP010000026.1"/>
</dbReference>
<evidence type="ECO:0000256" key="1">
    <source>
        <dbReference type="SAM" id="MobiDB-lite"/>
    </source>
</evidence>
<keyword evidence="3" id="KW-1185">Reference proteome</keyword>
<feature type="region of interest" description="Disordered" evidence="1">
    <location>
        <begin position="95"/>
        <end position="175"/>
    </location>
</feature>
<protein>
    <submittedName>
        <fullName evidence="2">Uncharacterized protein</fullName>
    </submittedName>
</protein>
<accession>A0ABS5CM30</accession>